<gene>
    <name evidence="1" type="ORF">OHC33_002239</name>
</gene>
<dbReference type="EMBL" id="JAKLMC020000004">
    <property type="protein sequence ID" value="KAK5956751.1"/>
    <property type="molecule type" value="Genomic_DNA"/>
</dbReference>
<reference evidence="1 2" key="1">
    <citation type="submission" date="2022-12" db="EMBL/GenBank/DDBJ databases">
        <title>Genomic features and morphological characterization of a novel Knufia sp. strain isolated from spacecraft assembly facility.</title>
        <authorList>
            <person name="Teixeira M."/>
            <person name="Chander A.M."/>
            <person name="Stajich J.E."/>
            <person name="Venkateswaran K."/>
        </authorList>
    </citation>
    <scope>NUCLEOTIDE SEQUENCE [LARGE SCALE GENOMIC DNA]</scope>
    <source>
        <strain evidence="1 2">FJI-L2-BK-P2</strain>
    </source>
</reference>
<sequence>MADNQSAIPGHTANQPFRLLDLPDELQLHIYRKYYEDKQITLPDPKGDDTECHGPSLNVERTCHKVRNDAQKMRKKYLPRTLTISHGGFLAVNCLGRFIFARSFESVRKHINTIVITKVDRIETGWDMLKKYGREWQNDSVKLLLQGRWVFNDYVDKDPGPPTLNLLTKFTICDKSYRLESRELVKPGVRIFCDYSAGKADVKVQYLNEGEGLEEIGIGADHWLNELD</sequence>
<dbReference type="AlphaFoldDB" id="A0AAN8IAH7"/>
<evidence type="ECO:0000313" key="1">
    <source>
        <dbReference type="EMBL" id="KAK5956751.1"/>
    </source>
</evidence>
<proteinExistence type="predicted"/>
<name>A0AAN8IAH7_9EURO</name>
<evidence type="ECO:0000313" key="2">
    <source>
        <dbReference type="Proteomes" id="UP001316803"/>
    </source>
</evidence>
<protein>
    <submittedName>
        <fullName evidence="1">Uncharacterized protein</fullName>
    </submittedName>
</protein>
<keyword evidence="2" id="KW-1185">Reference proteome</keyword>
<accession>A0AAN8IAH7</accession>
<comment type="caution">
    <text evidence="1">The sequence shown here is derived from an EMBL/GenBank/DDBJ whole genome shotgun (WGS) entry which is preliminary data.</text>
</comment>
<dbReference type="Proteomes" id="UP001316803">
    <property type="component" value="Unassembled WGS sequence"/>
</dbReference>
<organism evidence="1 2">
    <name type="scientific">Knufia fluminis</name>
    <dbReference type="NCBI Taxonomy" id="191047"/>
    <lineage>
        <taxon>Eukaryota</taxon>
        <taxon>Fungi</taxon>
        <taxon>Dikarya</taxon>
        <taxon>Ascomycota</taxon>
        <taxon>Pezizomycotina</taxon>
        <taxon>Eurotiomycetes</taxon>
        <taxon>Chaetothyriomycetidae</taxon>
        <taxon>Chaetothyriales</taxon>
        <taxon>Trichomeriaceae</taxon>
        <taxon>Knufia</taxon>
    </lineage>
</organism>